<name>A0ABT1Y9J8_9BACL</name>
<protein>
    <submittedName>
        <fullName evidence="1">Spo0E family sporulation regulatory protein-aspartic acid phosphatase</fullName>
    </submittedName>
</protein>
<evidence type="ECO:0000313" key="1">
    <source>
        <dbReference type="EMBL" id="MCR8629853.1"/>
    </source>
</evidence>
<evidence type="ECO:0000313" key="2">
    <source>
        <dbReference type="Proteomes" id="UP001300012"/>
    </source>
</evidence>
<dbReference type="Gene3D" id="4.10.280.10">
    <property type="entry name" value="Helix-loop-helix DNA-binding domain"/>
    <property type="match status" value="1"/>
</dbReference>
<proteinExistence type="predicted"/>
<dbReference type="RefSeq" id="WP_258211465.1">
    <property type="nucleotide sequence ID" value="NZ_JANQBD010000001.1"/>
</dbReference>
<accession>A0ABT1Y9J8</accession>
<dbReference type="InterPro" id="IPR036638">
    <property type="entry name" value="HLH_DNA-bd_sf"/>
</dbReference>
<sequence length="62" mass="7437">MLLTKHQKRRRVRLFLLMAEINALKKCMIEEYEKSGSLRDPILIQLSEILDRKLNDLRQAQK</sequence>
<keyword evidence="2" id="KW-1185">Reference proteome</keyword>
<reference evidence="1 2" key="1">
    <citation type="submission" date="2022-08" db="EMBL/GenBank/DDBJ databases">
        <title>Paenibacillus endoradicis sp. nov., Paenibacillus radicibacter sp. nov and Paenibacillus pararadicis sp. nov., three cold-adapted plant growth-promoting bacteria isolated from root of Larix gmelinii in Great Khingan.</title>
        <authorList>
            <person name="Xue H."/>
        </authorList>
    </citation>
    <scope>NUCLEOTIDE SEQUENCE [LARGE SCALE GENOMIC DNA]</scope>
    <source>
        <strain evidence="1 2">N5-1-1-5</strain>
    </source>
</reference>
<organism evidence="1 2">
    <name type="scientific">Paenibacillus radicis</name>
    <name type="common">ex Xue et al. 2023</name>
    <dbReference type="NCBI Taxonomy" id="2972489"/>
    <lineage>
        <taxon>Bacteria</taxon>
        <taxon>Bacillati</taxon>
        <taxon>Bacillota</taxon>
        <taxon>Bacilli</taxon>
        <taxon>Bacillales</taxon>
        <taxon>Paenibacillaceae</taxon>
        <taxon>Paenibacillus</taxon>
    </lineage>
</organism>
<comment type="caution">
    <text evidence="1">The sequence shown here is derived from an EMBL/GenBank/DDBJ whole genome shotgun (WGS) entry which is preliminary data.</text>
</comment>
<dbReference type="Proteomes" id="UP001300012">
    <property type="component" value="Unassembled WGS sequence"/>
</dbReference>
<dbReference type="Pfam" id="PF09388">
    <property type="entry name" value="SpoOE-like"/>
    <property type="match status" value="1"/>
</dbReference>
<gene>
    <name evidence="1" type="ORF">NV381_01430</name>
</gene>
<dbReference type="InterPro" id="IPR018540">
    <property type="entry name" value="Spo0E-like"/>
</dbReference>
<dbReference type="EMBL" id="JANQBD010000001">
    <property type="protein sequence ID" value="MCR8629853.1"/>
    <property type="molecule type" value="Genomic_DNA"/>
</dbReference>